<dbReference type="GO" id="GO:0005743">
    <property type="term" value="C:mitochondrial inner membrane"/>
    <property type="evidence" value="ECO:0007669"/>
    <property type="project" value="UniProtKB-SubCell"/>
</dbReference>
<dbReference type="Proteomes" id="UP000559256">
    <property type="component" value="Unassembled WGS sequence"/>
</dbReference>
<keyword evidence="10 12" id="KW-0472">Membrane</keyword>
<evidence type="ECO:0000256" key="1">
    <source>
        <dbReference type="ARBA" id="ARBA00002490"/>
    </source>
</evidence>
<reference evidence="13 14" key="1">
    <citation type="journal article" date="2020" name="ISME J.">
        <title>Uncovering the hidden diversity of litter-decomposition mechanisms in mushroom-forming fungi.</title>
        <authorList>
            <person name="Floudas D."/>
            <person name="Bentzer J."/>
            <person name="Ahren D."/>
            <person name="Johansson T."/>
            <person name="Persson P."/>
            <person name="Tunlid A."/>
        </authorList>
    </citation>
    <scope>NUCLEOTIDE SEQUENCE [LARGE SCALE GENOMIC DNA]</scope>
    <source>
        <strain evidence="13 14">CBS 291.85</strain>
    </source>
</reference>
<keyword evidence="14" id="KW-1185">Reference proteome</keyword>
<dbReference type="OrthoDB" id="5516033at2759"/>
<dbReference type="AlphaFoldDB" id="A0A8H5FPW4"/>
<evidence type="ECO:0000313" key="13">
    <source>
        <dbReference type="EMBL" id="KAF5344338.1"/>
    </source>
</evidence>
<evidence type="ECO:0000313" key="14">
    <source>
        <dbReference type="Proteomes" id="UP000559256"/>
    </source>
</evidence>
<comment type="subcellular location">
    <subcellularLocation>
        <location evidence="2">Mitochondrion inner membrane</location>
        <topology evidence="2">Single-pass membrane protein</topology>
    </subcellularLocation>
</comment>
<comment type="function">
    <text evidence="1">Required for the assembly of the mitochondrial respiratory chain complex IV (CIV), also known as cytochrome c oxidase. May participate in merging the COX1 and COX2 assembly lines.</text>
</comment>
<evidence type="ECO:0000256" key="6">
    <source>
        <dbReference type="ARBA" id="ARBA00022692"/>
    </source>
</evidence>
<evidence type="ECO:0000256" key="10">
    <source>
        <dbReference type="ARBA" id="ARBA00023136"/>
    </source>
</evidence>
<evidence type="ECO:0000256" key="11">
    <source>
        <dbReference type="SAM" id="MobiDB-lite"/>
    </source>
</evidence>
<keyword evidence="6 12" id="KW-0812">Transmembrane</keyword>
<dbReference type="Pfam" id="PF14138">
    <property type="entry name" value="COX16"/>
    <property type="match status" value="1"/>
</dbReference>
<feature type="region of interest" description="Disordered" evidence="11">
    <location>
        <begin position="101"/>
        <end position="125"/>
    </location>
</feature>
<gene>
    <name evidence="13" type="ORF">D9758_013243</name>
</gene>
<evidence type="ECO:0000256" key="3">
    <source>
        <dbReference type="ARBA" id="ARBA00008370"/>
    </source>
</evidence>
<comment type="caution">
    <text evidence="13">The sequence shown here is derived from an EMBL/GenBank/DDBJ whole genome shotgun (WGS) entry which is preliminary data.</text>
</comment>
<feature type="compositionally biased region" description="Basic and acidic residues" evidence="11">
    <location>
        <begin position="109"/>
        <end position="125"/>
    </location>
</feature>
<proteinExistence type="inferred from homology"/>
<feature type="transmembrane region" description="Helical" evidence="12">
    <location>
        <begin position="21"/>
        <end position="40"/>
    </location>
</feature>
<evidence type="ECO:0000256" key="2">
    <source>
        <dbReference type="ARBA" id="ARBA00004434"/>
    </source>
</evidence>
<keyword evidence="7" id="KW-0999">Mitochondrion inner membrane</keyword>
<sequence>MGVFSNKPLNQSSFNRTISKYPALFGIPFILLMVGASYGMTPFTQTRYDLHDQKVKQVTKEQELGLAKDRKKFDIREEYFKLSAAADEDWEPKRIARPKDVPEWGVAPTREERFPDQVPPESKKN</sequence>
<evidence type="ECO:0000256" key="8">
    <source>
        <dbReference type="ARBA" id="ARBA00022989"/>
    </source>
</evidence>
<dbReference type="PANTHER" id="PTHR17130">
    <property type="entry name" value="MITOCHONDRIAL OUTER MEMBRANE PROTEIN 25"/>
    <property type="match status" value="1"/>
</dbReference>
<dbReference type="GO" id="GO:0033617">
    <property type="term" value="P:mitochondrial respiratory chain complex IV assembly"/>
    <property type="evidence" value="ECO:0007669"/>
    <property type="project" value="TreeGrafter"/>
</dbReference>
<evidence type="ECO:0000256" key="7">
    <source>
        <dbReference type="ARBA" id="ARBA00022792"/>
    </source>
</evidence>
<evidence type="ECO:0000256" key="5">
    <source>
        <dbReference type="ARBA" id="ARBA00019222"/>
    </source>
</evidence>
<name>A0A8H5FPW4_9AGAR</name>
<dbReference type="PANTHER" id="PTHR17130:SF14">
    <property type="entry name" value="CYTOCHROME C OXIDASE ASSEMBLY PROTEIN COX16 HOMOLOG, MITOCHONDRIAL"/>
    <property type="match status" value="1"/>
</dbReference>
<comment type="similarity">
    <text evidence="3">Belongs to the COX16 family.</text>
</comment>
<evidence type="ECO:0000256" key="12">
    <source>
        <dbReference type="SAM" id="Phobius"/>
    </source>
</evidence>
<dbReference type="InterPro" id="IPR020164">
    <property type="entry name" value="Cyt_c_Oxase_assmbl_COX16"/>
</dbReference>
<evidence type="ECO:0000256" key="4">
    <source>
        <dbReference type="ARBA" id="ARBA00015368"/>
    </source>
</evidence>
<organism evidence="13 14">
    <name type="scientific">Tetrapyrgos nigripes</name>
    <dbReference type="NCBI Taxonomy" id="182062"/>
    <lineage>
        <taxon>Eukaryota</taxon>
        <taxon>Fungi</taxon>
        <taxon>Dikarya</taxon>
        <taxon>Basidiomycota</taxon>
        <taxon>Agaricomycotina</taxon>
        <taxon>Agaricomycetes</taxon>
        <taxon>Agaricomycetidae</taxon>
        <taxon>Agaricales</taxon>
        <taxon>Marasmiineae</taxon>
        <taxon>Marasmiaceae</taxon>
        <taxon>Tetrapyrgos</taxon>
    </lineage>
</organism>
<protein>
    <recommendedName>
        <fullName evidence="4">Cytochrome c oxidase assembly protein COX16, mitochondrial</fullName>
    </recommendedName>
    <alternativeName>
        <fullName evidence="5">Cytochrome c oxidase assembly protein cox16, mitochondrial</fullName>
    </alternativeName>
</protein>
<accession>A0A8H5FPW4</accession>
<dbReference type="EMBL" id="JAACJM010000126">
    <property type="protein sequence ID" value="KAF5344338.1"/>
    <property type="molecule type" value="Genomic_DNA"/>
</dbReference>
<evidence type="ECO:0000256" key="9">
    <source>
        <dbReference type="ARBA" id="ARBA00023128"/>
    </source>
</evidence>
<keyword evidence="9" id="KW-0496">Mitochondrion</keyword>
<keyword evidence="8 12" id="KW-1133">Transmembrane helix</keyword>